<proteinExistence type="predicted"/>
<dbReference type="Proteomes" id="UP000198717">
    <property type="component" value="Unassembled WGS sequence"/>
</dbReference>
<evidence type="ECO:0008006" key="6">
    <source>
        <dbReference type="Google" id="ProtNLM"/>
    </source>
</evidence>
<keyword evidence="1" id="KW-0472">Membrane</keyword>
<dbReference type="EMBL" id="BJVY01000008">
    <property type="protein sequence ID" value="GEL70129.1"/>
    <property type="molecule type" value="Genomic_DNA"/>
</dbReference>
<reference evidence="3 4" key="1">
    <citation type="submission" date="2016-10" db="EMBL/GenBank/DDBJ databases">
        <authorList>
            <person name="Varghese N."/>
            <person name="Submissions S."/>
        </authorList>
    </citation>
    <scope>NUCLEOTIDE SEQUENCE [LARGE SCALE GENOMIC DNA]</scope>
    <source>
        <strain evidence="3 4">DSM 2260</strain>
    </source>
</reference>
<feature type="transmembrane region" description="Helical" evidence="1">
    <location>
        <begin position="244"/>
        <end position="265"/>
    </location>
</feature>
<reference evidence="2 5" key="2">
    <citation type="submission" date="2019-07" db="EMBL/GenBank/DDBJ databases">
        <title>Whole genome shotgun sequence of Myxococcus virescens NBRC 100334.</title>
        <authorList>
            <person name="Hosoyama A."/>
            <person name="Uohara A."/>
            <person name="Ohji S."/>
            <person name="Ichikawa N."/>
        </authorList>
    </citation>
    <scope>NUCLEOTIDE SEQUENCE [LARGE SCALE GENOMIC DNA]</scope>
    <source>
        <strain evidence="2 5">NBRC 100334</strain>
    </source>
</reference>
<sequence length="274" mass="30260">MLHGSPCTLLRPALLLTALSLFLTGCFNVEQDLWIEPGGSARLVVDMGMPKSLTALARLGGATDTKEALLAQAREAEQALRQDPEVSQVMLRDYEKDGQVHLVYDVTVKDVTRLPELYRRAAEQHTQGQPSSPKDAWDFRIERQGGDYVYTQRFNPEKAFTAPVGIGDEAAEQAAQELAKGMVKAMLINNRLTLRIHGPGIGETNGTVNEQKDTVEWKLNLAELMDAPTEGREFRAVIHGGEPLWLWPLVLGVPMVVLLLTITAARKRRGIAAR</sequence>
<keyword evidence="1" id="KW-0812">Transmembrane</keyword>
<gene>
    <name evidence="2" type="ORF">MVI01_19130</name>
    <name evidence="3" type="ORF">SAMN04488504_102738</name>
</gene>
<dbReference type="Proteomes" id="UP000321224">
    <property type="component" value="Unassembled WGS sequence"/>
</dbReference>
<dbReference type="AlphaFoldDB" id="A0A511HBV6"/>
<protein>
    <recommendedName>
        <fullName evidence="6">DUF3153 domain-containing protein</fullName>
    </recommendedName>
</protein>
<evidence type="ECO:0000256" key="1">
    <source>
        <dbReference type="SAM" id="Phobius"/>
    </source>
</evidence>
<comment type="caution">
    <text evidence="2">The sequence shown here is derived from an EMBL/GenBank/DDBJ whole genome shotgun (WGS) entry which is preliminary data.</text>
</comment>
<accession>A0A511HBV6</accession>
<evidence type="ECO:0000313" key="2">
    <source>
        <dbReference type="EMBL" id="GEL70129.1"/>
    </source>
</evidence>
<evidence type="ECO:0000313" key="3">
    <source>
        <dbReference type="EMBL" id="SDD79692.1"/>
    </source>
</evidence>
<organism evidence="2 5">
    <name type="scientific">Myxococcus virescens</name>
    <dbReference type="NCBI Taxonomy" id="83456"/>
    <lineage>
        <taxon>Bacteria</taxon>
        <taxon>Pseudomonadati</taxon>
        <taxon>Myxococcota</taxon>
        <taxon>Myxococcia</taxon>
        <taxon>Myxococcales</taxon>
        <taxon>Cystobacterineae</taxon>
        <taxon>Myxococcaceae</taxon>
        <taxon>Myxococcus</taxon>
    </lineage>
</organism>
<evidence type="ECO:0000313" key="4">
    <source>
        <dbReference type="Proteomes" id="UP000198717"/>
    </source>
</evidence>
<name>A0A511HBV6_9BACT</name>
<dbReference type="EMBL" id="FNAJ01000002">
    <property type="protein sequence ID" value="SDD79692.1"/>
    <property type="molecule type" value="Genomic_DNA"/>
</dbReference>
<keyword evidence="4" id="KW-1185">Reference proteome</keyword>
<evidence type="ECO:0000313" key="5">
    <source>
        <dbReference type="Proteomes" id="UP000321224"/>
    </source>
</evidence>
<dbReference type="RefSeq" id="WP_090488634.1">
    <property type="nucleotide sequence ID" value="NZ_BJVY01000008.1"/>
</dbReference>
<keyword evidence="1" id="KW-1133">Transmembrane helix</keyword>